<evidence type="ECO:0000313" key="4">
    <source>
        <dbReference type="Proteomes" id="UP000228934"/>
    </source>
</evidence>
<dbReference type="OrthoDB" id="10029313at2759"/>
<proteinExistence type="predicted"/>
<dbReference type="AlphaFoldDB" id="A0A2G9Q821"/>
<sequence>MEEWYKFFNDSEIALLRKIVVRRQHKLKNIESEILQIKDQLLPFHETREYKDKENNLQEAAKKYDKEIQLKKQKKFKRDVLDYKNQQVYKWQTDETYMEEDLNISMVDDTNESIMEEDATIWQETEPVPVRRNTEGDPRPPEEDHFYTGKTRLETLQIPRKEPKQQIPLQGVEPKKYPRHRSGNEEQSTRRNAMGRENGPRIQNAEWRKRKRTRGKRGGAKKKKARVLGGGIFNLSEATFNEEEMKTLDLGLKYAPEKCLDPFEAYIDLQKFIRKLNIRKFFAMKGENKLLMEKEAPIYKHSQLKNNSVFNPNTQQNESLTTFKKMVEQDIRKLKPKKVKAKIWKTINEIEKKKNIIIRPADKGGGLVILNKKDYESEMEKLLAIPNTYKKLRGNPKAEYKKKLKAYIQKGEKKGILNKKESKFLLPEAAKTPVIYYVPKIHKNQFNP</sequence>
<name>A0A2G9Q821_AQUCT</name>
<feature type="region of interest" description="Disordered" evidence="2">
    <location>
        <begin position="156"/>
        <end position="224"/>
    </location>
</feature>
<evidence type="ECO:0000313" key="3">
    <source>
        <dbReference type="EMBL" id="PIO11720.1"/>
    </source>
</evidence>
<keyword evidence="4" id="KW-1185">Reference proteome</keyword>
<feature type="coiled-coil region" evidence="1">
    <location>
        <begin position="47"/>
        <end position="74"/>
    </location>
</feature>
<protein>
    <submittedName>
        <fullName evidence="3">Uncharacterized protein</fullName>
    </submittedName>
</protein>
<accession>A0A2G9Q821</accession>
<gene>
    <name evidence="3" type="ORF">AB205_0093780</name>
</gene>
<evidence type="ECO:0000256" key="2">
    <source>
        <dbReference type="SAM" id="MobiDB-lite"/>
    </source>
</evidence>
<dbReference type="Proteomes" id="UP000228934">
    <property type="component" value="Unassembled WGS sequence"/>
</dbReference>
<reference evidence="4" key="1">
    <citation type="journal article" date="2017" name="Nat. Commun.">
        <title>The North American bullfrog draft genome provides insight into hormonal regulation of long noncoding RNA.</title>
        <authorList>
            <person name="Hammond S.A."/>
            <person name="Warren R.L."/>
            <person name="Vandervalk B.P."/>
            <person name="Kucuk E."/>
            <person name="Khan H."/>
            <person name="Gibb E.A."/>
            <person name="Pandoh P."/>
            <person name="Kirk H."/>
            <person name="Zhao Y."/>
            <person name="Jones M."/>
            <person name="Mungall A.J."/>
            <person name="Coope R."/>
            <person name="Pleasance S."/>
            <person name="Moore R.A."/>
            <person name="Holt R.A."/>
            <person name="Round J.M."/>
            <person name="Ohora S."/>
            <person name="Walle B.V."/>
            <person name="Veldhoen N."/>
            <person name="Helbing C.C."/>
            <person name="Birol I."/>
        </authorList>
    </citation>
    <scope>NUCLEOTIDE SEQUENCE [LARGE SCALE GENOMIC DNA]</scope>
</reference>
<organism evidence="3 4">
    <name type="scientific">Aquarana catesbeiana</name>
    <name type="common">American bullfrog</name>
    <name type="synonym">Rana catesbeiana</name>
    <dbReference type="NCBI Taxonomy" id="8400"/>
    <lineage>
        <taxon>Eukaryota</taxon>
        <taxon>Metazoa</taxon>
        <taxon>Chordata</taxon>
        <taxon>Craniata</taxon>
        <taxon>Vertebrata</taxon>
        <taxon>Euteleostomi</taxon>
        <taxon>Amphibia</taxon>
        <taxon>Batrachia</taxon>
        <taxon>Anura</taxon>
        <taxon>Neobatrachia</taxon>
        <taxon>Ranoidea</taxon>
        <taxon>Ranidae</taxon>
        <taxon>Aquarana</taxon>
    </lineage>
</organism>
<dbReference type="EMBL" id="KZ060861">
    <property type="protein sequence ID" value="PIO11720.1"/>
    <property type="molecule type" value="Genomic_DNA"/>
</dbReference>
<keyword evidence="1" id="KW-0175">Coiled coil</keyword>
<evidence type="ECO:0000256" key="1">
    <source>
        <dbReference type="SAM" id="Coils"/>
    </source>
</evidence>
<feature type="compositionally biased region" description="Basic residues" evidence="2">
    <location>
        <begin position="208"/>
        <end position="224"/>
    </location>
</feature>